<evidence type="ECO:0000313" key="4">
    <source>
        <dbReference type="Proteomes" id="UP000318878"/>
    </source>
</evidence>
<keyword evidence="4" id="KW-1185">Reference proteome</keyword>
<evidence type="ECO:0000256" key="1">
    <source>
        <dbReference type="SAM" id="MobiDB-lite"/>
    </source>
</evidence>
<keyword evidence="2" id="KW-0472">Membrane</keyword>
<evidence type="ECO:0000256" key="2">
    <source>
        <dbReference type="SAM" id="Phobius"/>
    </source>
</evidence>
<sequence>MVPENEESNPFESPAAKTPAHRQPPWLVLYGATGIFVLVGVLCAFFETLLMLLAFIVAVGLPALVRTISDLNRKLAAGWLVDYGVQWKSLGVSLGVSMITIISAGVAGTTVCASGIAVANVGQGQGEMFGIVLMFGAIPVGLALLGWLFYRLGPKKLEVLQQEANRHGGEPPISTEPNQSQPSP</sequence>
<organism evidence="3 4">
    <name type="scientific">Blastopirellula retiformator</name>
    <dbReference type="NCBI Taxonomy" id="2527970"/>
    <lineage>
        <taxon>Bacteria</taxon>
        <taxon>Pseudomonadati</taxon>
        <taxon>Planctomycetota</taxon>
        <taxon>Planctomycetia</taxon>
        <taxon>Pirellulales</taxon>
        <taxon>Pirellulaceae</taxon>
        <taxon>Blastopirellula</taxon>
    </lineage>
</organism>
<keyword evidence="2" id="KW-1133">Transmembrane helix</keyword>
<keyword evidence="2" id="KW-0812">Transmembrane</keyword>
<gene>
    <name evidence="3" type="ORF">Enr8_34130</name>
</gene>
<reference evidence="3 4" key="1">
    <citation type="submission" date="2019-02" db="EMBL/GenBank/DDBJ databases">
        <title>Deep-cultivation of Planctomycetes and their phenomic and genomic characterization uncovers novel biology.</title>
        <authorList>
            <person name="Wiegand S."/>
            <person name="Jogler M."/>
            <person name="Boedeker C."/>
            <person name="Pinto D."/>
            <person name="Vollmers J."/>
            <person name="Rivas-Marin E."/>
            <person name="Kohn T."/>
            <person name="Peeters S.H."/>
            <person name="Heuer A."/>
            <person name="Rast P."/>
            <person name="Oberbeckmann S."/>
            <person name="Bunk B."/>
            <person name="Jeske O."/>
            <person name="Meyerdierks A."/>
            <person name="Storesund J.E."/>
            <person name="Kallscheuer N."/>
            <person name="Luecker S."/>
            <person name="Lage O.M."/>
            <person name="Pohl T."/>
            <person name="Merkel B.J."/>
            <person name="Hornburger P."/>
            <person name="Mueller R.-W."/>
            <person name="Bruemmer F."/>
            <person name="Labrenz M."/>
            <person name="Spormann A.M."/>
            <person name="Op Den Camp H."/>
            <person name="Overmann J."/>
            <person name="Amann R."/>
            <person name="Jetten M.S.M."/>
            <person name="Mascher T."/>
            <person name="Medema M.H."/>
            <person name="Devos D.P."/>
            <person name="Kaster A.-K."/>
            <person name="Ovreas L."/>
            <person name="Rohde M."/>
            <person name="Galperin M.Y."/>
            <person name="Jogler C."/>
        </authorList>
    </citation>
    <scope>NUCLEOTIDE SEQUENCE [LARGE SCALE GENOMIC DNA]</scope>
    <source>
        <strain evidence="3 4">Enr8</strain>
    </source>
</reference>
<feature type="compositionally biased region" description="Polar residues" evidence="1">
    <location>
        <begin position="175"/>
        <end position="184"/>
    </location>
</feature>
<feature type="transmembrane region" description="Helical" evidence="2">
    <location>
        <begin position="52"/>
        <end position="69"/>
    </location>
</feature>
<accession>A0A5C5V177</accession>
<name>A0A5C5V177_9BACT</name>
<dbReference type="EMBL" id="SJPF01000004">
    <property type="protein sequence ID" value="TWT31492.1"/>
    <property type="molecule type" value="Genomic_DNA"/>
</dbReference>
<proteinExistence type="predicted"/>
<dbReference type="AlphaFoldDB" id="A0A5C5V177"/>
<evidence type="ECO:0000313" key="3">
    <source>
        <dbReference type="EMBL" id="TWT31492.1"/>
    </source>
</evidence>
<feature type="region of interest" description="Disordered" evidence="1">
    <location>
        <begin position="164"/>
        <end position="184"/>
    </location>
</feature>
<comment type="caution">
    <text evidence="3">The sequence shown here is derived from an EMBL/GenBank/DDBJ whole genome shotgun (WGS) entry which is preliminary data.</text>
</comment>
<protein>
    <submittedName>
        <fullName evidence="3">Uncharacterized protein</fullName>
    </submittedName>
</protein>
<feature type="transmembrane region" description="Helical" evidence="2">
    <location>
        <begin position="128"/>
        <end position="150"/>
    </location>
</feature>
<feature type="transmembrane region" description="Helical" evidence="2">
    <location>
        <begin position="90"/>
        <end position="116"/>
    </location>
</feature>
<feature type="transmembrane region" description="Helical" evidence="2">
    <location>
        <begin position="27"/>
        <end position="46"/>
    </location>
</feature>
<dbReference type="Proteomes" id="UP000318878">
    <property type="component" value="Unassembled WGS sequence"/>
</dbReference>